<name>A0A9P7RXE6_9AGAR</name>
<protein>
    <recommendedName>
        <fullName evidence="4">Isomerase YbhE</fullName>
    </recommendedName>
</protein>
<dbReference type="PANTHER" id="PTHR30344:SF1">
    <property type="entry name" value="6-PHOSPHOGLUCONOLACTONASE"/>
    <property type="match status" value="1"/>
</dbReference>
<dbReference type="RefSeq" id="XP_043008054.1">
    <property type="nucleotide sequence ID" value="XM_043155582.1"/>
</dbReference>
<dbReference type="InterPro" id="IPR015943">
    <property type="entry name" value="WD40/YVTN_repeat-like_dom_sf"/>
</dbReference>
<dbReference type="GeneID" id="66079682"/>
<reference evidence="2" key="1">
    <citation type="journal article" date="2021" name="Genome Biol. Evol.">
        <title>The assembled and annotated genome of the fairy-ring fungus Marasmius oreades.</title>
        <authorList>
            <person name="Hiltunen M."/>
            <person name="Ament-Velasquez S.L."/>
            <person name="Johannesson H."/>
        </authorList>
    </citation>
    <scope>NUCLEOTIDE SEQUENCE</scope>
    <source>
        <strain evidence="2">03SP1</strain>
    </source>
</reference>
<evidence type="ECO:0000313" key="2">
    <source>
        <dbReference type="EMBL" id="KAG7091584.1"/>
    </source>
</evidence>
<dbReference type="InterPro" id="IPR050282">
    <property type="entry name" value="Cycloisomerase_2"/>
</dbReference>
<evidence type="ECO:0000313" key="3">
    <source>
        <dbReference type="Proteomes" id="UP001049176"/>
    </source>
</evidence>
<dbReference type="GO" id="GO:0017057">
    <property type="term" value="F:6-phosphogluconolactonase activity"/>
    <property type="evidence" value="ECO:0007669"/>
    <property type="project" value="TreeGrafter"/>
</dbReference>
<keyword evidence="3" id="KW-1185">Reference proteome</keyword>
<comment type="similarity">
    <text evidence="1">Belongs to the cycloisomerase 2 family.</text>
</comment>
<proteinExistence type="inferred from homology"/>
<dbReference type="Proteomes" id="UP001049176">
    <property type="component" value="Chromosome 6"/>
</dbReference>
<dbReference type="OrthoDB" id="9972196at2759"/>
<dbReference type="SUPFAM" id="SSF75011">
    <property type="entry name" value="3-carboxy-cis,cis-mucoante lactonizing enzyme"/>
    <property type="match status" value="1"/>
</dbReference>
<dbReference type="Gene3D" id="2.130.10.10">
    <property type="entry name" value="YVTN repeat-like/Quinoprotein amine dehydrogenase"/>
    <property type="match status" value="1"/>
</dbReference>
<sequence>MKTITILVGSNTKEIFTLKFDPSAKSLVKSSSVTVGTKPSWLTAHPGNKSVVFTALKIPNAKLIAVQYDQEGDGKVMAEVSCQGDGPSSLVAGRHEVVVGNYDNGNIFTIPILEEAPFIDVGSNRSQVLQLTGDGPHPTRQTSSHPHQVVLEPSDGEVFVPDLGSDKTWRLARNQDGVYRLSENFIPSYPGSGPRHAAFYGDHIYILHELNNTLSSFPLRSRADHDVASCSLPSTALFADAIKTPDAVTAGEILIPRPNDAFSTPYIYVSNRYDGRTDGGDTIAIFQITDPSTGQFELVTEIETDFKQLRGMGFVGEDGRWLVTGGVFNGGTKIYERVNDGKGLQLVAENHEVDLPTAFLELAS</sequence>
<evidence type="ECO:0008006" key="4">
    <source>
        <dbReference type="Google" id="ProtNLM"/>
    </source>
</evidence>
<dbReference type="KEGG" id="more:E1B28_010606"/>
<dbReference type="PANTHER" id="PTHR30344">
    <property type="entry name" value="6-PHOSPHOGLUCONOLACTONASE-RELATED"/>
    <property type="match status" value="1"/>
</dbReference>
<gene>
    <name evidence="2" type="ORF">E1B28_010606</name>
</gene>
<accession>A0A9P7RXE6</accession>
<dbReference type="InterPro" id="IPR019405">
    <property type="entry name" value="Lactonase_7-beta_prop"/>
</dbReference>
<dbReference type="Pfam" id="PF10282">
    <property type="entry name" value="Lactonase"/>
    <property type="match status" value="1"/>
</dbReference>
<dbReference type="AlphaFoldDB" id="A0A9P7RXE6"/>
<dbReference type="EMBL" id="CM032186">
    <property type="protein sequence ID" value="KAG7091584.1"/>
    <property type="molecule type" value="Genomic_DNA"/>
</dbReference>
<organism evidence="2 3">
    <name type="scientific">Marasmius oreades</name>
    <name type="common">fairy-ring Marasmius</name>
    <dbReference type="NCBI Taxonomy" id="181124"/>
    <lineage>
        <taxon>Eukaryota</taxon>
        <taxon>Fungi</taxon>
        <taxon>Dikarya</taxon>
        <taxon>Basidiomycota</taxon>
        <taxon>Agaricomycotina</taxon>
        <taxon>Agaricomycetes</taxon>
        <taxon>Agaricomycetidae</taxon>
        <taxon>Agaricales</taxon>
        <taxon>Marasmiineae</taxon>
        <taxon>Marasmiaceae</taxon>
        <taxon>Marasmius</taxon>
    </lineage>
</organism>
<comment type="caution">
    <text evidence="2">The sequence shown here is derived from an EMBL/GenBank/DDBJ whole genome shotgun (WGS) entry which is preliminary data.</text>
</comment>
<evidence type="ECO:0000256" key="1">
    <source>
        <dbReference type="ARBA" id="ARBA00005564"/>
    </source>
</evidence>